<evidence type="ECO:0000259" key="20">
    <source>
        <dbReference type="PROSITE" id="PS50857"/>
    </source>
</evidence>
<dbReference type="PANTHER" id="PTHR22888:SF9">
    <property type="entry name" value="CYTOCHROME C OXIDASE SUBUNIT 2"/>
    <property type="match status" value="1"/>
</dbReference>
<evidence type="ECO:0000256" key="18">
    <source>
        <dbReference type="PROSITE-ProRule" id="PRU00433"/>
    </source>
</evidence>
<dbReference type="SUPFAM" id="SSF81464">
    <property type="entry name" value="Cytochrome c oxidase subunit II-like, transmembrane region"/>
    <property type="match status" value="1"/>
</dbReference>
<evidence type="ECO:0000256" key="1">
    <source>
        <dbReference type="ARBA" id="ARBA00004141"/>
    </source>
</evidence>
<keyword evidence="14 19" id="KW-0472">Membrane</keyword>
<gene>
    <name evidence="22" type="primary">coxB</name>
    <name evidence="22" type="ORF">ACFOEB_05510</name>
</gene>
<dbReference type="Gene3D" id="1.10.287.90">
    <property type="match status" value="1"/>
</dbReference>
<keyword evidence="12 18" id="KW-0408">Iron</keyword>
<evidence type="ECO:0000256" key="2">
    <source>
        <dbReference type="ARBA" id="ARBA00007866"/>
    </source>
</evidence>
<dbReference type="EMBL" id="JBHRTL010000006">
    <property type="protein sequence ID" value="MFC3154654.1"/>
    <property type="molecule type" value="Genomic_DNA"/>
</dbReference>
<evidence type="ECO:0000256" key="10">
    <source>
        <dbReference type="ARBA" id="ARBA00022982"/>
    </source>
</evidence>
<comment type="caution">
    <text evidence="22">The sequence shown here is derived from an EMBL/GenBank/DDBJ whole genome shotgun (WGS) entry which is preliminary data.</text>
</comment>
<keyword evidence="9" id="KW-1278">Translocase</keyword>
<dbReference type="Pfam" id="PF00116">
    <property type="entry name" value="COX2"/>
    <property type="match status" value="1"/>
</dbReference>
<comment type="similarity">
    <text evidence="2">Belongs to the cytochrome c oxidase subunit 2 family.</text>
</comment>
<dbReference type="CDD" id="cd04213">
    <property type="entry name" value="CuRO_CcO_Caa3_II"/>
    <property type="match status" value="1"/>
</dbReference>
<dbReference type="SUPFAM" id="SSF46626">
    <property type="entry name" value="Cytochrome c"/>
    <property type="match status" value="1"/>
</dbReference>
<dbReference type="NCBIfam" id="TIGR02866">
    <property type="entry name" value="CoxB"/>
    <property type="match status" value="1"/>
</dbReference>
<dbReference type="Proteomes" id="UP001595548">
    <property type="component" value="Unassembled WGS sequence"/>
</dbReference>
<dbReference type="InterPro" id="IPR036909">
    <property type="entry name" value="Cyt_c-like_dom_sf"/>
</dbReference>
<dbReference type="PROSITE" id="PS00078">
    <property type="entry name" value="COX2"/>
    <property type="match status" value="1"/>
</dbReference>
<dbReference type="Gene3D" id="2.60.40.420">
    <property type="entry name" value="Cupredoxins - blue copper proteins"/>
    <property type="match status" value="1"/>
</dbReference>
<evidence type="ECO:0000256" key="5">
    <source>
        <dbReference type="ARBA" id="ARBA00022617"/>
    </source>
</evidence>
<evidence type="ECO:0000256" key="12">
    <source>
        <dbReference type="ARBA" id="ARBA00023004"/>
    </source>
</evidence>
<protein>
    <recommendedName>
        <fullName evidence="3">cytochrome-c oxidase</fullName>
        <ecNumber evidence="3">7.1.1.9</ecNumber>
    </recommendedName>
    <alternativeName>
        <fullName evidence="16">Cytochrome aa3 subunit 2</fullName>
    </alternativeName>
</protein>
<evidence type="ECO:0000256" key="17">
    <source>
        <dbReference type="ARBA" id="ARBA00047816"/>
    </source>
</evidence>
<evidence type="ECO:0000259" key="21">
    <source>
        <dbReference type="PROSITE" id="PS51007"/>
    </source>
</evidence>
<evidence type="ECO:0000313" key="23">
    <source>
        <dbReference type="Proteomes" id="UP001595548"/>
    </source>
</evidence>
<keyword evidence="5 18" id="KW-0349">Heme</keyword>
<evidence type="ECO:0000256" key="3">
    <source>
        <dbReference type="ARBA" id="ARBA00012949"/>
    </source>
</evidence>
<evidence type="ECO:0000256" key="13">
    <source>
        <dbReference type="ARBA" id="ARBA00023008"/>
    </source>
</evidence>
<dbReference type="InterPro" id="IPR008972">
    <property type="entry name" value="Cupredoxin"/>
</dbReference>
<keyword evidence="7 19" id="KW-0812">Transmembrane</keyword>
<name>A0ABV7HLF0_9GAMM</name>
<keyword evidence="23" id="KW-1185">Reference proteome</keyword>
<keyword evidence="8 18" id="KW-0479">Metal-binding</keyword>
<evidence type="ECO:0000256" key="14">
    <source>
        <dbReference type="ARBA" id="ARBA00023136"/>
    </source>
</evidence>
<feature type="transmembrane region" description="Helical" evidence="19">
    <location>
        <begin position="89"/>
        <end position="110"/>
    </location>
</feature>
<dbReference type="InterPro" id="IPR009056">
    <property type="entry name" value="Cyt_c-like_dom"/>
</dbReference>
<evidence type="ECO:0000256" key="8">
    <source>
        <dbReference type="ARBA" id="ARBA00022723"/>
    </source>
</evidence>
<evidence type="ECO:0000256" key="16">
    <source>
        <dbReference type="ARBA" id="ARBA00031399"/>
    </source>
</evidence>
<sequence>MGHKLYPEPKAIKKGLSVAFAAMLTGCSGPQSALDPAGPAAEVIAWLWWGMFGFFTLVLFVVLGLWLYAMQRKHAKVSPADAIRSTNRWIIGGGIILPLITIIVLLGAGIPAGQYVITLADETTEPLDVDVHAHRWWWEFRYPNTDLITANELTIPVDTPIEVKVYSDNVIHAFWVPRLGGKIDVVPGRANRIRLRASEVGTMRGQCAEFCGTGHAHMVFQVKVLSKSDYAAWQQRQQQDIVVAPEHQRAAQAFTTHCGECHRVKGVTRGTGAPDLSNVGARRLMGASPRGGAQVSVTQWLNTHPTWLQRESTPLHSDITPEQQDAIATWLETLD</sequence>
<organism evidence="22 23">
    <name type="scientific">Gilvimarinus japonicus</name>
    <dbReference type="NCBI Taxonomy" id="1796469"/>
    <lineage>
        <taxon>Bacteria</taxon>
        <taxon>Pseudomonadati</taxon>
        <taxon>Pseudomonadota</taxon>
        <taxon>Gammaproteobacteria</taxon>
        <taxon>Cellvibrionales</taxon>
        <taxon>Cellvibrionaceae</taxon>
        <taxon>Gilvimarinus</taxon>
    </lineage>
</organism>
<evidence type="ECO:0000313" key="22">
    <source>
        <dbReference type="EMBL" id="MFC3154654.1"/>
    </source>
</evidence>
<dbReference type="PANTHER" id="PTHR22888">
    <property type="entry name" value="CYTOCHROME C OXIDASE, SUBUNIT II"/>
    <property type="match status" value="1"/>
</dbReference>
<dbReference type="PROSITE" id="PS50857">
    <property type="entry name" value="COX2_CUA"/>
    <property type="match status" value="1"/>
</dbReference>
<dbReference type="InterPro" id="IPR002429">
    <property type="entry name" value="CcO_II-like_C"/>
</dbReference>
<feature type="transmembrane region" description="Helical" evidence="19">
    <location>
        <begin position="43"/>
        <end position="68"/>
    </location>
</feature>
<comment type="catalytic activity">
    <reaction evidence="17">
        <text>4 Fe(II)-[cytochrome c] + O2 + 8 H(+)(in) = 4 Fe(III)-[cytochrome c] + 2 H2O + 4 H(+)(out)</text>
        <dbReference type="Rhea" id="RHEA:11436"/>
        <dbReference type="Rhea" id="RHEA-COMP:10350"/>
        <dbReference type="Rhea" id="RHEA-COMP:14399"/>
        <dbReference type="ChEBI" id="CHEBI:15377"/>
        <dbReference type="ChEBI" id="CHEBI:15378"/>
        <dbReference type="ChEBI" id="CHEBI:15379"/>
        <dbReference type="ChEBI" id="CHEBI:29033"/>
        <dbReference type="ChEBI" id="CHEBI:29034"/>
        <dbReference type="EC" id="7.1.1.9"/>
    </reaction>
</comment>
<keyword evidence="13" id="KW-0186">Copper</keyword>
<dbReference type="InterPro" id="IPR001505">
    <property type="entry name" value="Copper_CuA"/>
</dbReference>
<dbReference type="InterPro" id="IPR014222">
    <property type="entry name" value="Cyt_c_oxidase_su2"/>
</dbReference>
<dbReference type="Pfam" id="PF00034">
    <property type="entry name" value="Cytochrom_C"/>
    <property type="match status" value="1"/>
</dbReference>
<dbReference type="SUPFAM" id="SSF49503">
    <property type="entry name" value="Cupredoxins"/>
    <property type="match status" value="1"/>
</dbReference>
<dbReference type="EC" id="7.1.1.9" evidence="3"/>
<accession>A0ABV7HLF0</accession>
<dbReference type="RefSeq" id="WP_382415031.1">
    <property type="nucleotide sequence ID" value="NZ_AP031500.1"/>
</dbReference>
<comment type="function">
    <text evidence="15">Subunits I and II form the functional core of the enzyme complex. Electrons originating in cytochrome c are transferred via heme a and Cu(A) to the binuclear center formed by heme a3 and Cu(B).</text>
</comment>
<dbReference type="PROSITE" id="PS51257">
    <property type="entry name" value="PROKAR_LIPOPROTEIN"/>
    <property type="match status" value="1"/>
</dbReference>
<evidence type="ECO:0000256" key="15">
    <source>
        <dbReference type="ARBA" id="ARBA00024688"/>
    </source>
</evidence>
<evidence type="ECO:0000256" key="7">
    <source>
        <dbReference type="ARBA" id="ARBA00022692"/>
    </source>
</evidence>
<dbReference type="InterPro" id="IPR036257">
    <property type="entry name" value="Cyt_c_oxidase_su2_TM_sf"/>
</dbReference>
<evidence type="ECO:0000256" key="4">
    <source>
        <dbReference type="ARBA" id="ARBA00022448"/>
    </source>
</evidence>
<evidence type="ECO:0000256" key="9">
    <source>
        <dbReference type="ARBA" id="ARBA00022967"/>
    </source>
</evidence>
<dbReference type="InterPro" id="IPR034236">
    <property type="entry name" value="CuRO_CcO_Caa3_II"/>
</dbReference>
<keyword evidence="10" id="KW-0249">Electron transport</keyword>
<feature type="domain" description="Cytochrome oxidase subunit II copper A binding" evidence="20">
    <location>
        <begin position="124"/>
        <end position="236"/>
    </location>
</feature>
<evidence type="ECO:0000256" key="6">
    <source>
        <dbReference type="ARBA" id="ARBA00022660"/>
    </source>
</evidence>
<comment type="subcellular location">
    <subcellularLocation>
        <location evidence="1">Membrane</location>
        <topology evidence="1">Multi-pass membrane protein</topology>
    </subcellularLocation>
</comment>
<proteinExistence type="inferred from homology"/>
<dbReference type="InterPro" id="IPR045187">
    <property type="entry name" value="CcO_II"/>
</dbReference>
<evidence type="ECO:0000256" key="11">
    <source>
        <dbReference type="ARBA" id="ARBA00022989"/>
    </source>
</evidence>
<keyword evidence="6" id="KW-0679">Respiratory chain</keyword>
<keyword evidence="11 19" id="KW-1133">Transmembrane helix</keyword>
<keyword evidence="4" id="KW-0813">Transport</keyword>
<evidence type="ECO:0000256" key="19">
    <source>
        <dbReference type="SAM" id="Phobius"/>
    </source>
</evidence>
<feature type="domain" description="Cytochrome c" evidence="21">
    <location>
        <begin position="245"/>
        <end position="335"/>
    </location>
</feature>
<dbReference type="PROSITE" id="PS51007">
    <property type="entry name" value="CYTC"/>
    <property type="match status" value="1"/>
</dbReference>
<reference evidence="23" key="1">
    <citation type="journal article" date="2019" name="Int. J. Syst. Evol. Microbiol.">
        <title>The Global Catalogue of Microorganisms (GCM) 10K type strain sequencing project: providing services to taxonomists for standard genome sequencing and annotation.</title>
        <authorList>
            <consortium name="The Broad Institute Genomics Platform"/>
            <consortium name="The Broad Institute Genome Sequencing Center for Infectious Disease"/>
            <person name="Wu L."/>
            <person name="Ma J."/>
        </authorList>
    </citation>
    <scope>NUCLEOTIDE SEQUENCE [LARGE SCALE GENOMIC DNA]</scope>
    <source>
        <strain evidence="23">KCTC 52141</strain>
    </source>
</reference>